<feature type="compositionally biased region" description="Basic residues" evidence="1">
    <location>
        <begin position="1"/>
        <end position="13"/>
    </location>
</feature>
<feature type="region of interest" description="Disordered" evidence="1">
    <location>
        <begin position="1"/>
        <end position="26"/>
    </location>
</feature>
<dbReference type="Proteomes" id="UP001501237">
    <property type="component" value="Unassembled WGS sequence"/>
</dbReference>
<accession>A0ABP6Q8L9</accession>
<comment type="caution">
    <text evidence="2">The sequence shown here is derived from an EMBL/GenBank/DDBJ whole genome shotgun (WGS) entry which is preliminary data.</text>
</comment>
<keyword evidence="3" id="KW-1185">Reference proteome</keyword>
<evidence type="ECO:0000313" key="3">
    <source>
        <dbReference type="Proteomes" id="UP001501237"/>
    </source>
</evidence>
<organism evidence="2 3">
    <name type="scientific">Actinocorallia longicatena</name>
    <dbReference type="NCBI Taxonomy" id="111803"/>
    <lineage>
        <taxon>Bacteria</taxon>
        <taxon>Bacillati</taxon>
        <taxon>Actinomycetota</taxon>
        <taxon>Actinomycetes</taxon>
        <taxon>Streptosporangiales</taxon>
        <taxon>Thermomonosporaceae</taxon>
        <taxon>Actinocorallia</taxon>
    </lineage>
</organism>
<dbReference type="RefSeq" id="WP_344827186.1">
    <property type="nucleotide sequence ID" value="NZ_BAAAUV010000006.1"/>
</dbReference>
<evidence type="ECO:0000256" key="1">
    <source>
        <dbReference type="SAM" id="MobiDB-lite"/>
    </source>
</evidence>
<evidence type="ECO:0000313" key="2">
    <source>
        <dbReference type="EMBL" id="GAA3209437.1"/>
    </source>
</evidence>
<name>A0ABP6Q8L9_9ACTN</name>
<protein>
    <recommendedName>
        <fullName evidence="4">Bacterial transcriptional activator domain-containing protein</fullName>
    </recommendedName>
</protein>
<dbReference type="EMBL" id="BAAAUV010000006">
    <property type="protein sequence ID" value="GAA3209437.1"/>
    <property type="molecule type" value="Genomic_DNA"/>
</dbReference>
<reference evidence="3" key="1">
    <citation type="journal article" date="2019" name="Int. J. Syst. Evol. Microbiol.">
        <title>The Global Catalogue of Microorganisms (GCM) 10K type strain sequencing project: providing services to taxonomists for standard genome sequencing and annotation.</title>
        <authorList>
            <consortium name="The Broad Institute Genomics Platform"/>
            <consortium name="The Broad Institute Genome Sequencing Center for Infectious Disease"/>
            <person name="Wu L."/>
            <person name="Ma J."/>
        </authorList>
    </citation>
    <scope>NUCLEOTIDE SEQUENCE [LARGE SCALE GENOMIC DNA]</scope>
    <source>
        <strain evidence="3">JCM 9377</strain>
    </source>
</reference>
<evidence type="ECO:0008006" key="4">
    <source>
        <dbReference type="Google" id="ProtNLM"/>
    </source>
</evidence>
<gene>
    <name evidence="2" type="ORF">GCM10010468_26840</name>
</gene>
<proteinExistence type="predicted"/>
<sequence>MWHVRRPRTKGRGTRAGAPSDRDPTTTQWVCLVDGRPYPEWLPVLKELRKDHRDQEALSLLWKIIKAMEDAEKLFRRLDQPPGRWLKDRHYEQVADLYRHMGAYDREIEVLERYQELIGWRKSRLSTRLDRARLRARDTAGYN</sequence>